<feature type="domain" description="UspA" evidence="3">
    <location>
        <begin position="7"/>
        <end position="142"/>
    </location>
</feature>
<organism evidence="4 5">
    <name type="scientific">Candidatus Nitrospira neomarina</name>
    <dbReference type="NCBI Taxonomy" id="3020899"/>
    <lineage>
        <taxon>Bacteria</taxon>
        <taxon>Pseudomonadati</taxon>
        <taxon>Nitrospirota</taxon>
        <taxon>Nitrospiria</taxon>
        <taxon>Nitrospirales</taxon>
        <taxon>Nitrospiraceae</taxon>
        <taxon>Nitrospira</taxon>
    </lineage>
</organism>
<dbReference type="InterPro" id="IPR014729">
    <property type="entry name" value="Rossmann-like_a/b/a_fold"/>
</dbReference>
<evidence type="ECO:0000256" key="2">
    <source>
        <dbReference type="SAM" id="MobiDB-lite"/>
    </source>
</evidence>
<dbReference type="InterPro" id="IPR006016">
    <property type="entry name" value="UspA"/>
</dbReference>
<keyword evidence="5" id="KW-1185">Reference proteome</keyword>
<protein>
    <submittedName>
        <fullName evidence="4">Universal stress protein</fullName>
    </submittedName>
</protein>
<dbReference type="PANTHER" id="PTHR46268:SF6">
    <property type="entry name" value="UNIVERSAL STRESS PROTEIN UP12"/>
    <property type="match status" value="1"/>
</dbReference>
<evidence type="ECO:0000313" key="4">
    <source>
        <dbReference type="EMBL" id="WNM62152.1"/>
    </source>
</evidence>
<feature type="region of interest" description="Disordered" evidence="2">
    <location>
        <begin position="298"/>
        <end position="320"/>
    </location>
</feature>
<dbReference type="KEGG" id="nneo:PQG83_20800"/>
<dbReference type="PRINTS" id="PR01438">
    <property type="entry name" value="UNVRSLSTRESS"/>
</dbReference>
<evidence type="ECO:0000259" key="3">
    <source>
        <dbReference type="Pfam" id="PF00582"/>
    </source>
</evidence>
<dbReference type="InterPro" id="IPR006015">
    <property type="entry name" value="Universal_stress_UspA"/>
</dbReference>
<name>A0AA96GIX1_9BACT</name>
<dbReference type="AlphaFoldDB" id="A0AA96GIX1"/>
<dbReference type="EMBL" id="CP116968">
    <property type="protein sequence ID" value="WNM62152.1"/>
    <property type="molecule type" value="Genomic_DNA"/>
</dbReference>
<accession>A0AA96GIX1</accession>
<dbReference type="SUPFAM" id="SSF52402">
    <property type="entry name" value="Adenine nucleotide alpha hydrolases-like"/>
    <property type="match status" value="2"/>
</dbReference>
<evidence type="ECO:0000256" key="1">
    <source>
        <dbReference type="ARBA" id="ARBA00008791"/>
    </source>
</evidence>
<evidence type="ECO:0000313" key="5">
    <source>
        <dbReference type="Proteomes" id="UP001302494"/>
    </source>
</evidence>
<sequence>MVKIVTHILLPTDFSPSSTPAFRYAVEWAKVFEAQLTILHVHSLQPGLDIDAGVAQQFLDEQRKVAREELDTLVAEARQQVPRASMELLAGLPSECICEVAREKKCDLIMMGTHGWTGFNRVLFGSVAERVIQRAPCPVLSIPHRESEDISAMHPLQILPRQIVLPLEFSDCSMDAYEYAVQIAKWFDVPLTLVHAIEPLSYSLDFTLTHPLQEKTNRDKVEKRLADLTAVLSEQGLSAQYELLDKPTVDGILETSAIQQADLIIMGSHGRKGLTRMILGSTAYKVLEQSPYPVLTIKSPKFEGGHHPSHANDKTTSSQA</sequence>
<dbReference type="Proteomes" id="UP001302494">
    <property type="component" value="Chromosome"/>
</dbReference>
<gene>
    <name evidence="4" type="ORF">PQG83_20800</name>
</gene>
<proteinExistence type="inferred from homology"/>
<feature type="domain" description="UspA" evidence="3">
    <location>
        <begin position="161"/>
        <end position="298"/>
    </location>
</feature>
<dbReference type="PANTHER" id="PTHR46268">
    <property type="entry name" value="STRESS RESPONSE PROTEIN NHAX"/>
    <property type="match status" value="1"/>
</dbReference>
<comment type="similarity">
    <text evidence="1">Belongs to the universal stress protein A family.</text>
</comment>
<reference evidence="4 5" key="1">
    <citation type="submission" date="2023-01" db="EMBL/GenBank/DDBJ databases">
        <title>Cultivation and genomic characterization of new, ubiquitous marine nitrite-oxidizing bacteria from the Nitrospirales.</title>
        <authorList>
            <person name="Mueller A.J."/>
            <person name="Daebeler A."/>
            <person name="Herbold C.W."/>
            <person name="Kirkegaard R.H."/>
            <person name="Daims H."/>
        </authorList>
    </citation>
    <scope>NUCLEOTIDE SEQUENCE [LARGE SCALE GENOMIC DNA]</scope>
    <source>
        <strain evidence="4 5">DK</strain>
    </source>
</reference>
<dbReference type="Gene3D" id="3.40.50.620">
    <property type="entry name" value="HUPs"/>
    <property type="match status" value="2"/>
</dbReference>
<dbReference type="CDD" id="cd00293">
    <property type="entry name" value="USP-like"/>
    <property type="match status" value="2"/>
</dbReference>
<dbReference type="RefSeq" id="WP_312745223.1">
    <property type="nucleotide sequence ID" value="NZ_CP116968.1"/>
</dbReference>
<dbReference type="Pfam" id="PF00582">
    <property type="entry name" value="Usp"/>
    <property type="match status" value="2"/>
</dbReference>
<feature type="compositionally biased region" description="Basic and acidic residues" evidence="2">
    <location>
        <begin position="300"/>
        <end position="313"/>
    </location>
</feature>